<dbReference type="RefSeq" id="WP_059083414.1">
    <property type="nucleotide sequence ID" value="NZ_BCMM01000037.1"/>
</dbReference>
<reference evidence="4" key="1">
    <citation type="submission" date="2015-11" db="EMBL/GenBank/DDBJ databases">
        <authorList>
            <consortium name="Cross-ministerial Strategic Innovation Promotion Program (SIP) consortium"/>
            <person name="Tomihama T."/>
            <person name="Ikenaga M."/>
            <person name="Sakai M."/>
            <person name="Okubo T."/>
            <person name="Ikeda S."/>
        </authorList>
    </citation>
    <scope>NUCLEOTIDE SEQUENCE [LARGE SCALE GENOMIC DNA]</scope>
    <source>
        <strain evidence="4">S58</strain>
    </source>
</reference>
<comment type="caution">
    <text evidence="3">The sequence shown here is derived from an EMBL/GenBank/DDBJ whole genome shotgun (WGS) entry which is preliminary data.</text>
</comment>
<evidence type="ECO:0000313" key="3">
    <source>
        <dbReference type="EMBL" id="GAQ66130.1"/>
    </source>
</evidence>
<evidence type="ECO:0000313" key="4">
    <source>
        <dbReference type="Proteomes" id="UP000067448"/>
    </source>
</evidence>
<keyword evidence="2" id="KW-0812">Transmembrane</keyword>
<feature type="compositionally biased region" description="Basic and acidic residues" evidence="1">
    <location>
        <begin position="81"/>
        <end position="100"/>
    </location>
</feature>
<reference evidence="3 4" key="2">
    <citation type="journal article" date="2016" name="Genome Announc.">
        <title>Draft Genome Sequences of Streptomyces scabiei S58, Streptomyces turgidiscabies T45, and Streptomyces acidiscabies a10, the Pathogens of Potato Common Scab, Isolated in Japan.</title>
        <authorList>
            <person name="Tomihama T."/>
            <person name="Nishi Y."/>
            <person name="Sakai M."/>
            <person name="Ikenaga M."/>
            <person name="Okubo T."/>
            <person name="Ikeda S."/>
        </authorList>
    </citation>
    <scope>NUCLEOTIDE SEQUENCE [LARGE SCALE GENOMIC DNA]</scope>
    <source>
        <strain evidence="3 4">S58</strain>
    </source>
</reference>
<keyword evidence="2" id="KW-0472">Membrane</keyword>
<keyword evidence="2" id="KW-1133">Transmembrane helix</keyword>
<feature type="region of interest" description="Disordered" evidence="1">
    <location>
        <begin position="81"/>
        <end position="107"/>
    </location>
</feature>
<proteinExistence type="predicted"/>
<evidence type="ECO:0000256" key="1">
    <source>
        <dbReference type="SAM" id="MobiDB-lite"/>
    </source>
</evidence>
<name>A0A100JUX2_STRSC</name>
<sequence>MRSLVRWVPGRGGHDRVERDQPYADVLLRFVVLVGLLTMPVLVLQWGAWFPFAGAACYLLWELARTHRALDELARLWNERHERPEPHEPHEPGQRPEPRQRTVPGGR</sequence>
<dbReference type="OrthoDB" id="4229984at2"/>
<reference evidence="4" key="3">
    <citation type="submission" date="2016-02" db="EMBL/GenBank/DDBJ databases">
        <title>Draft genome of pathogenic Streptomyces sp. in Japan.</title>
        <authorList>
            <person name="Tomihama T."/>
            <person name="Ikenaga M."/>
            <person name="Sakai M."/>
            <person name="Okubo T."/>
            <person name="Ikeda S."/>
        </authorList>
    </citation>
    <scope>NUCLEOTIDE SEQUENCE [LARGE SCALE GENOMIC DNA]</scope>
    <source>
        <strain evidence="4">S58</strain>
    </source>
</reference>
<gene>
    <name evidence="3" type="ORF">SsS58_06560</name>
</gene>
<dbReference type="EMBL" id="BCMM01000037">
    <property type="protein sequence ID" value="GAQ66130.1"/>
    <property type="molecule type" value="Genomic_DNA"/>
</dbReference>
<feature type="transmembrane region" description="Helical" evidence="2">
    <location>
        <begin position="30"/>
        <end position="61"/>
    </location>
</feature>
<organism evidence="3 4">
    <name type="scientific">Streptomyces scabiei</name>
    <dbReference type="NCBI Taxonomy" id="1930"/>
    <lineage>
        <taxon>Bacteria</taxon>
        <taxon>Bacillati</taxon>
        <taxon>Actinomycetota</taxon>
        <taxon>Actinomycetes</taxon>
        <taxon>Kitasatosporales</taxon>
        <taxon>Streptomycetaceae</taxon>
        <taxon>Streptomyces</taxon>
    </lineage>
</organism>
<protein>
    <submittedName>
        <fullName evidence="3">Uncharacterized protein</fullName>
    </submittedName>
</protein>
<dbReference type="AlphaFoldDB" id="A0A100JUX2"/>
<accession>A0A100JUX2</accession>
<evidence type="ECO:0000256" key="2">
    <source>
        <dbReference type="SAM" id="Phobius"/>
    </source>
</evidence>
<dbReference type="Proteomes" id="UP000067448">
    <property type="component" value="Unassembled WGS sequence"/>
</dbReference>